<dbReference type="SUPFAM" id="SSF52980">
    <property type="entry name" value="Restriction endonuclease-like"/>
    <property type="match status" value="1"/>
</dbReference>
<name>A0A2N5C3S8_9BURK</name>
<dbReference type="Pfam" id="PF08722">
    <property type="entry name" value="Tn7_TnsA-like_N"/>
    <property type="match status" value="1"/>
</dbReference>
<feature type="domain" description="TnsA endonuclease N-terminal" evidence="2">
    <location>
        <begin position="134"/>
        <end position="227"/>
    </location>
</feature>
<evidence type="ECO:0000313" key="3">
    <source>
        <dbReference type="EMBL" id="PLP96840.1"/>
    </source>
</evidence>
<dbReference type="AlphaFoldDB" id="A0A2N5C3S8"/>
<organism evidence="3 4">
    <name type="scientific">Cupriavidus pauculus</name>
    <dbReference type="NCBI Taxonomy" id="82633"/>
    <lineage>
        <taxon>Bacteria</taxon>
        <taxon>Pseudomonadati</taxon>
        <taxon>Pseudomonadota</taxon>
        <taxon>Betaproteobacteria</taxon>
        <taxon>Burkholderiales</taxon>
        <taxon>Burkholderiaceae</taxon>
        <taxon>Cupriavidus</taxon>
    </lineage>
</organism>
<feature type="domain" description="TnsA endonuclease C-terminal" evidence="1">
    <location>
        <begin position="234"/>
        <end position="308"/>
    </location>
</feature>
<dbReference type="Gene3D" id="3.40.1350.10">
    <property type="match status" value="1"/>
</dbReference>
<dbReference type="InterPro" id="IPR036388">
    <property type="entry name" value="WH-like_DNA-bd_sf"/>
</dbReference>
<dbReference type="Gene3D" id="1.10.10.10">
    <property type="entry name" value="Winged helix-like DNA-binding domain superfamily/Winged helix DNA-binding domain"/>
    <property type="match status" value="1"/>
</dbReference>
<dbReference type="GO" id="GO:0003676">
    <property type="term" value="F:nucleic acid binding"/>
    <property type="evidence" value="ECO:0007669"/>
    <property type="project" value="InterPro"/>
</dbReference>
<dbReference type="CDD" id="cd22362">
    <property type="entry name" value="TnsA_endonuclease-like"/>
    <property type="match status" value="1"/>
</dbReference>
<accession>A0A2N5C3S8</accession>
<protein>
    <recommendedName>
        <fullName evidence="5">TnsA endonuclease N-terminal domain-containing protein</fullName>
    </recommendedName>
</protein>
<dbReference type="InterPro" id="IPR011856">
    <property type="entry name" value="tRNA_endonuc-like_dom_sf"/>
</dbReference>
<dbReference type="InterPro" id="IPR014832">
    <property type="entry name" value="TnsA_C"/>
</dbReference>
<gene>
    <name evidence="3" type="ORF">CYJ10_30065</name>
</gene>
<dbReference type="InterPro" id="IPR014833">
    <property type="entry name" value="TnsA_N"/>
</dbReference>
<evidence type="ECO:0000313" key="4">
    <source>
        <dbReference type="Proteomes" id="UP000234341"/>
    </source>
</evidence>
<proteinExistence type="predicted"/>
<dbReference type="Pfam" id="PF08721">
    <property type="entry name" value="Tn7_Tnp_TnsA_C"/>
    <property type="match status" value="1"/>
</dbReference>
<dbReference type="OrthoDB" id="5291587at2"/>
<evidence type="ECO:0008006" key="5">
    <source>
        <dbReference type="Google" id="ProtNLM"/>
    </source>
</evidence>
<dbReference type="EMBL" id="PJRP01000022">
    <property type="protein sequence ID" value="PLP96840.1"/>
    <property type="molecule type" value="Genomic_DNA"/>
</dbReference>
<evidence type="ECO:0000259" key="2">
    <source>
        <dbReference type="Pfam" id="PF08722"/>
    </source>
</evidence>
<comment type="caution">
    <text evidence="3">The sequence shown here is derived from an EMBL/GenBank/DDBJ whole genome shotgun (WGS) entry which is preliminary data.</text>
</comment>
<sequence length="372" mass="43386">MIFFYCIESNMAFVKYRARLLCHHRYNERRSLSIKRNEMKAAQRVEIDSTLGIPTVYVVQRKKKYSFDEEKIDRWIKQGRGREEREAYIPWFTVSDVPSRGKSTRVSGEEKFGKRTLHYLSTNEWYAHLHLWYDDECIGIQEQFPFLDRMETIGVAIRLKIRHPEDPITKIPIVITTDILATHLNDGTIFRRAYAIKSTESLSNERTVEKLRLEREVSQLHGFEWVLWLDTELRTNYGDNLERLYGYNRQLKPNEAQIDLLLLQFQRRPSETATSVCRECDHLAGATPGTYLAILRVLLATKQFATDLSRRRYECNLCAEFKPQGKWATRATKLLQWAHPSSASPLAVPAASDKLSTGSCYRAPGFLITRRI</sequence>
<reference evidence="3 4" key="1">
    <citation type="submission" date="2017-12" db="EMBL/GenBank/DDBJ databases">
        <title>Genome sequence of the active heterotrophic nitrifier-denitrifier, Cupriavidus pauculus UM1.</title>
        <authorList>
            <person name="Putonti C."/>
            <person name="Castignetti D."/>
        </authorList>
    </citation>
    <scope>NUCLEOTIDE SEQUENCE [LARGE SCALE GENOMIC DNA]</scope>
    <source>
        <strain evidence="3 4">UM1</strain>
    </source>
</reference>
<dbReference type="Proteomes" id="UP000234341">
    <property type="component" value="Unassembled WGS sequence"/>
</dbReference>
<evidence type="ECO:0000259" key="1">
    <source>
        <dbReference type="Pfam" id="PF08721"/>
    </source>
</evidence>
<dbReference type="InterPro" id="IPR011335">
    <property type="entry name" value="Restrct_endonuc-II-like"/>
</dbReference>